<dbReference type="PANTHER" id="PTHR12899:SF3">
    <property type="entry name" value="LARGE RIBOSOMAL SUBUNIT PROTEIN UL18M"/>
    <property type="match status" value="1"/>
</dbReference>
<evidence type="ECO:0000313" key="9">
    <source>
        <dbReference type="Proteomes" id="UP000230093"/>
    </source>
</evidence>
<organism evidence="8 9">
    <name type="scientific">Candidatus Beckwithbacteria bacterium CG10_big_fil_rev_8_21_14_0_10_34_10</name>
    <dbReference type="NCBI Taxonomy" id="1974495"/>
    <lineage>
        <taxon>Bacteria</taxon>
        <taxon>Candidatus Beckwithiibacteriota</taxon>
    </lineage>
</organism>
<evidence type="ECO:0000256" key="2">
    <source>
        <dbReference type="ARBA" id="ARBA00022730"/>
    </source>
</evidence>
<comment type="caution">
    <text evidence="8">The sequence shown here is derived from an EMBL/GenBank/DDBJ whole genome shotgun (WGS) entry which is preliminary data.</text>
</comment>
<dbReference type="GO" id="GO:0008097">
    <property type="term" value="F:5S rRNA binding"/>
    <property type="evidence" value="ECO:0007669"/>
    <property type="project" value="TreeGrafter"/>
</dbReference>
<evidence type="ECO:0000256" key="7">
    <source>
        <dbReference type="HAMAP-Rule" id="MF_01337"/>
    </source>
</evidence>
<keyword evidence="3 7" id="KW-0694">RNA-binding</keyword>
<comment type="subunit">
    <text evidence="7">Part of the 50S ribosomal subunit; part of the 5S rRNA/L5/L18/L25 subcomplex. Contacts the 5S and 23S rRNAs.</text>
</comment>
<dbReference type="InterPro" id="IPR005484">
    <property type="entry name" value="Ribosomal_uL18_bac/plant/anim"/>
</dbReference>
<evidence type="ECO:0000256" key="1">
    <source>
        <dbReference type="ARBA" id="ARBA00007116"/>
    </source>
</evidence>
<dbReference type="SUPFAM" id="SSF53137">
    <property type="entry name" value="Translational machinery components"/>
    <property type="match status" value="1"/>
</dbReference>
<dbReference type="Proteomes" id="UP000230093">
    <property type="component" value="Unassembled WGS sequence"/>
</dbReference>
<dbReference type="GO" id="GO:0003735">
    <property type="term" value="F:structural constituent of ribosome"/>
    <property type="evidence" value="ECO:0007669"/>
    <property type="project" value="InterPro"/>
</dbReference>
<dbReference type="InterPro" id="IPR057268">
    <property type="entry name" value="Ribosomal_L18"/>
</dbReference>
<reference evidence="9" key="1">
    <citation type="submission" date="2017-09" db="EMBL/GenBank/DDBJ databases">
        <title>Depth-based differentiation of microbial function through sediment-hosted aquifers and enrichment of novel symbionts in the deep terrestrial subsurface.</title>
        <authorList>
            <person name="Probst A.J."/>
            <person name="Ladd B."/>
            <person name="Jarett J.K."/>
            <person name="Geller-Mcgrath D.E."/>
            <person name="Sieber C.M.K."/>
            <person name="Emerson J.B."/>
            <person name="Anantharaman K."/>
            <person name="Thomas B.C."/>
            <person name="Malmstrom R."/>
            <person name="Stieglmeier M."/>
            <person name="Klingl A."/>
            <person name="Woyke T."/>
            <person name="Ryan C.M."/>
            <person name="Banfield J.F."/>
        </authorList>
    </citation>
    <scope>NUCLEOTIDE SEQUENCE [LARGE SCALE GENOMIC DNA]</scope>
</reference>
<protein>
    <recommendedName>
        <fullName evidence="6 7">Large ribosomal subunit protein uL18</fullName>
    </recommendedName>
</protein>
<dbReference type="InterPro" id="IPR004389">
    <property type="entry name" value="Ribosomal_uL18_bac-type"/>
</dbReference>
<name>A0A2H0W7T4_9BACT</name>
<accession>A0A2H0W7T4</accession>
<evidence type="ECO:0000256" key="3">
    <source>
        <dbReference type="ARBA" id="ARBA00022884"/>
    </source>
</evidence>
<proteinExistence type="inferred from homology"/>
<dbReference type="CDD" id="cd00432">
    <property type="entry name" value="Ribosomal_L18_L5e"/>
    <property type="match status" value="1"/>
</dbReference>
<dbReference type="Gene3D" id="3.30.420.100">
    <property type="match status" value="1"/>
</dbReference>
<evidence type="ECO:0000313" key="8">
    <source>
        <dbReference type="EMBL" id="PIS08722.1"/>
    </source>
</evidence>
<evidence type="ECO:0000256" key="4">
    <source>
        <dbReference type="ARBA" id="ARBA00022980"/>
    </source>
</evidence>
<sequence>MINRYSKKSLERKTKIRAKLKKLSSRLRLSVFRSNKSLFCQIIDDKKRITLVSASYKDLKEVKKGEFEDLKAGGEKIGEAYILGQILAGRALKKKIKLVYFDRGSYKYHGRVKAVALGARKGGLKF</sequence>
<dbReference type="HAMAP" id="MF_01337_B">
    <property type="entry name" value="Ribosomal_uL18_B"/>
    <property type="match status" value="1"/>
</dbReference>
<dbReference type="GO" id="GO:0005737">
    <property type="term" value="C:cytoplasm"/>
    <property type="evidence" value="ECO:0007669"/>
    <property type="project" value="UniProtKB-ARBA"/>
</dbReference>
<dbReference type="Pfam" id="PF00861">
    <property type="entry name" value="Ribosomal_L18p"/>
    <property type="match status" value="1"/>
</dbReference>
<gene>
    <name evidence="7" type="primary">rplR</name>
    <name evidence="8" type="ORF">COT75_05275</name>
</gene>
<keyword evidence="4 7" id="KW-0689">Ribosomal protein</keyword>
<dbReference type="GO" id="GO:1990904">
    <property type="term" value="C:ribonucleoprotein complex"/>
    <property type="evidence" value="ECO:0007669"/>
    <property type="project" value="UniProtKB-KW"/>
</dbReference>
<dbReference type="AlphaFoldDB" id="A0A2H0W7T4"/>
<keyword evidence="5 7" id="KW-0687">Ribonucleoprotein</keyword>
<evidence type="ECO:0000256" key="6">
    <source>
        <dbReference type="ARBA" id="ARBA00035197"/>
    </source>
</evidence>
<dbReference type="PANTHER" id="PTHR12899">
    <property type="entry name" value="39S RIBOSOMAL PROTEIN L18, MITOCHONDRIAL"/>
    <property type="match status" value="1"/>
</dbReference>
<evidence type="ECO:0000256" key="5">
    <source>
        <dbReference type="ARBA" id="ARBA00023274"/>
    </source>
</evidence>
<dbReference type="GO" id="GO:0006412">
    <property type="term" value="P:translation"/>
    <property type="evidence" value="ECO:0007669"/>
    <property type="project" value="UniProtKB-UniRule"/>
</dbReference>
<dbReference type="GO" id="GO:0005840">
    <property type="term" value="C:ribosome"/>
    <property type="evidence" value="ECO:0007669"/>
    <property type="project" value="UniProtKB-KW"/>
</dbReference>
<keyword evidence="2 7" id="KW-0699">rRNA-binding</keyword>
<comment type="function">
    <text evidence="7">This is one of the proteins that bind and probably mediate the attachment of the 5S RNA into the large ribosomal subunit, where it forms part of the central protuberance.</text>
</comment>
<comment type="similarity">
    <text evidence="1 7">Belongs to the universal ribosomal protein uL18 family.</text>
</comment>
<dbReference type="NCBIfam" id="TIGR00060">
    <property type="entry name" value="L18_bact"/>
    <property type="match status" value="1"/>
</dbReference>
<dbReference type="EMBL" id="PEZT01000029">
    <property type="protein sequence ID" value="PIS08722.1"/>
    <property type="molecule type" value="Genomic_DNA"/>
</dbReference>